<evidence type="ECO:0000256" key="5">
    <source>
        <dbReference type="ARBA" id="ARBA00022598"/>
    </source>
</evidence>
<dbReference type="Pfam" id="PF03917">
    <property type="entry name" value="GSH_synth_ATP"/>
    <property type="match status" value="1"/>
</dbReference>
<evidence type="ECO:0000313" key="17">
    <source>
        <dbReference type="Proteomes" id="UP000887572"/>
    </source>
</evidence>
<comment type="cofactor">
    <cofactor evidence="12 14">
        <name>Mg(2+)</name>
        <dbReference type="ChEBI" id="CHEBI:18420"/>
    </cofactor>
    <text evidence="12 14">Binds 1 Mg(2+) ion per subunit.</text>
</comment>
<dbReference type="Gene3D" id="1.10.1080.10">
    <property type="entry name" value="Glutathione Synthetase, Chain A, domain 3"/>
    <property type="match status" value="1"/>
</dbReference>
<dbReference type="GO" id="GO:0043295">
    <property type="term" value="F:glutathione binding"/>
    <property type="evidence" value="ECO:0007669"/>
    <property type="project" value="UniProtKB-UniRule"/>
</dbReference>
<feature type="binding site" evidence="14">
    <location>
        <position position="439"/>
    </location>
    <ligand>
        <name>Mg(2+)</name>
        <dbReference type="ChEBI" id="CHEBI:18420"/>
    </ligand>
</feature>
<feature type="binding site" evidence="13">
    <location>
        <position position="527"/>
    </location>
    <ligand>
        <name>ATP</name>
        <dbReference type="ChEBI" id="CHEBI:30616"/>
    </ligand>
</feature>
<evidence type="ECO:0000256" key="10">
    <source>
        <dbReference type="ARBA" id="ARBA00022842"/>
    </source>
</evidence>
<dbReference type="InterPro" id="IPR005615">
    <property type="entry name" value="Glutathione_synthase"/>
</dbReference>
<evidence type="ECO:0000256" key="1">
    <source>
        <dbReference type="ARBA" id="ARBA00004965"/>
    </source>
</evidence>
<dbReference type="GO" id="GO:0005829">
    <property type="term" value="C:cytosol"/>
    <property type="evidence" value="ECO:0007669"/>
    <property type="project" value="TreeGrafter"/>
</dbReference>
<keyword evidence="6 12" id="KW-0317">Glutathione biosynthesis</keyword>
<evidence type="ECO:0000256" key="11">
    <source>
        <dbReference type="ARBA" id="ARBA00048871"/>
    </source>
</evidence>
<keyword evidence="5 12" id="KW-0436">Ligase</keyword>
<dbReference type="Pfam" id="PF03199">
    <property type="entry name" value="GSH_synthase"/>
    <property type="match status" value="1"/>
</dbReference>
<dbReference type="Gene3D" id="3.30.1490.50">
    <property type="match status" value="1"/>
</dbReference>
<evidence type="ECO:0000256" key="7">
    <source>
        <dbReference type="ARBA" id="ARBA00022723"/>
    </source>
</evidence>
<evidence type="ECO:0000256" key="3">
    <source>
        <dbReference type="ARBA" id="ARBA00012214"/>
    </source>
</evidence>
<dbReference type="Gene3D" id="3.30.1490.80">
    <property type="match status" value="1"/>
</dbReference>
<protein>
    <recommendedName>
        <fullName evidence="4 12">Glutathione synthetase</fullName>
        <shortName evidence="12">GSH-S</shortName>
        <ecNumber evidence="3 12">6.3.2.3</ecNumber>
    </recommendedName>
</protein>
<name>A0A914H6D0_GLORO</name>
<dbReference type="Gene3D" id="3.30.470.20">
    <property type="entry name" value="ATP-grasp fold, B domain"/>
    <property type="match status" value="1"/>
</dbReference>
<organism evidence="17 18">
    <name type="scientific">Globodera rostochiensis</name>
    <name type="common">Golden nematode worm</name>
    <name type="synonym">Heterodera rostochiensis</name>
    <dbReference type="NCBI Taxonomy" id="31243"/>
    <lineage>
        <taxon>Eukaryota</taxon>
        <taxon>Metazoa</taxon>
        <taxon>Ecdysozoa</taxon>
        <taxon>Nematoda</taxon>
        <taxon>Chromadorea</taxon>
        <taxon>Rhabditida</taxon>
        <taxon>Tylenchina</taxon>
        <taxon>Tylenchomorpha</taxon>
        <taxon>Tylenchoidea</taxon>
        <taxon>Heteroderidae</taxon>
        <taxon>Heteroderinae</taxon>
        <taxon>Globodera</taxon>
    </lineage>
</organism>
<proteinExistence type="inferred from homology"/>
<dbReference type="InterPro" id="IPR014709">
    <property type="entry name" value="Glutathione_synthase_C_euk"/>
</dbReference>
<dbReference type="PANTHER" id="PTHR11130">
    <property type="entry name" value="GLUTATHIONE SYNTHETASE"/>
    <property type="match status" value="1"/>
</dbReference>
<sequence length="551" mass="62500">MHSKQIGINAHPTNEAAGIRHDEQSENSTITIFENEPCITISLDNNVGMSVNHQTQNGNVYDIPSLVKNVNEMQELIEDAVDWALSNGLLLRTRDHFDKTGVSQIAPFTLFPTPFPRQLFQQAVDVQKAMQMLYFRITTDLDFLRKVHEDVIKTDPVVQSFMGIIEKVYEEGIRQPITLFLQRADYMLHLKNGEGTNEKEYELKQIEVNGCAVGGIGFNTRATELHRRVLKKAGIYTSIRDVPDNRVDQMTAEALYEAWKQFGNSKAVLVFLVYKKDVLQFDRRIFEYEFERVSRDEVDVVRLSLEECSEKLKLDPVDFSLRLDDGRVVAVVFNQVLMLGSSPTRMELDARLMIERSTAIKAPSLVFALSHSKKIQQVLARPGMVEHFFREPNEAHMAAQIRKTFAGLWGFEADQTKNNELIQMAIKNPERFVLKPIGEGCGAHFNYFDDNIPKKLAELSATELTEFILMEKLEPKVYKNHLVRALHPTVFNTEVTAELGIYGSLIGDMTTGQILYNEQKGHGFKTKLATENEGGICSGTGMVDTPYLVDN</sequence>
<dbReference type="Gene3D" id="3.40.50.1760">
    <property type="entry name" value="Glutathione synthase, substrate-binding domain superfamily, eukaryotic"/>
    <property type="match status" value="1"/>
</dbReference>
<dbReference type="GO" id="GO:0000287">
    <property type="term" value="F:magnesium ion binding"/>
    <property type="evidence" value="ECO:0007669"/>
    <property type="project" value="UniProtKB-UniRule"/>
</dbReference>
<dbReference type="PIRSF" id="PIRSF001558">
    <property type="entry name" value="GSHase"/>
    <property type="match status" value="1"/>
</dbReference>
<dbReference type="InterPro" id="IPR004887">
    <property type="entry name" value="GSH_synth_subst-bd"/>
</dbReference>
<keyword evidence="7 12" id="KW-0479">Metal-binding</keyword>
<evidence type="ECO:0000256" key="12">
    <source>
        <dbReference type="PIRNR" id="PIRNR001558"/>
    </source>
</evidence>
<comment type="similarity">
    <text evidence="2 12">Belongs to the eukaryotic GSH synthase family.</text>
</comment>
<comment type="pathway">
    <text evidence="1 12">Sulfur metabolism; glutathione biosynthesis; glutathione from L-cysteine and L-glutamate: step 2/2.</text>
</comment>
<dbReference type="WBParaSite" id="Gr19_v10_g14103.t1">
    <property type="protein sequence ID" value="Gr19_v10_g14103.t1"/>
    <property type="gene ID" value="Gr19_v10_g14103"/>
</dbReference>
<reference evidence="18" key="1">
    <citation type="submission" date="2022-11" db="UniProtKB">
        <authorList>
            <consortium name="WormBaseParasite"/>
        </authorList>
    </citation>
    <scope>IDENTIFICATION</scope>
</reference>
<keyword evidence="8 12" id="KW-0547">Nucleotide-binding</keyword>
<accession>A0A914H6D0</accession>
<keyword evidence="10 12" id="KW-0460">Magnesium</keyword>
<feature type="binding site" evidence="13">
    <location>
        <position position="533"/>
    </location>
    <ligand>
        <name>ATP</name>
        <dbReference type="ChEBI" id="CHEBI:30616"/>
    </ligand>
</feature>
<feature type="binding site" evidence="13">
    <location>
        <begin position="435"/>
        <end position="446"/>
    </location>
    <ligand>
        <name>ATP</name>
        <dbReference type="ChEBI" id="CHEBI:30616"/>
    </ligand>
</feature>
<dbReference type="InterPro" id="IPR037013">
    <property type="entry name" value="GSH-S_sub-bd_sf"/>
</dbReference>
<dbReference type="InterPro" id="IPR016185">
    <property type="entry name" value="PreATP-grasp_dom_sf"/>
</dbReference>
<evidence type="ECO:0000259" key="16">
    <source>
        <dbReference type="Pfam" id="PF03199"/>
    </source>
</evidence>
<feature type="binding site" evidence="13">
    <location>
        <position position="498"/>
    </location>
    <ligand>
        <name>ATP</name>
        <dbReference type="ChEBI" id="CHEBI:30616"/>
    </ligand>
</feature>
<comment type="catalytic activity">
    <reaction evidence="11">
        <text>gamma-L-glutamyl-L-cysteine + glycine + ATP = glutathione + ADP + phosphate + H(+)</text>
        <dbReference type="Rhea" id="RHEA:13557"/>
        <dbReference type="ChEBI" id="CHEBI:15378"/>
        <dbReference type="ChEBI" id="CHEBI:30616"/>
        <dbReference type="ChEBI" id="CHEBI:43474"/>
        <dbReference type="ChEBI" id="CHEBI:57305"/>
        <dbReference type="ChEBI" id="CHEBI:57925"/>
        <dbReference type="ChEBI" id="CHEBI:58173"/>
        <dbReference type="ChEBI" id="CHEBI:456216"/>
        <dbReference type="EC" id="6.3.2.3"/>
    </reaction>
    <physiologicalReaction direction="left-to-right" evidence="11">
        <dbReference type="Rhea" id="RHEA:13558"/>
    </physiologicalReaction>
</comment>
<dbReference type="GO" id="GO:0005524">
    <property type="term" value="F:ATP binding"/>
    <property type="evidence" value="ECO:0007669"/>
    <property type="project" value="UniProtKB-UniRule"/>
</dbReference>
<keyword evidence="17" id="KW-1185">Reference proteome</keyword>
<evidence type="ECO:0000256" key="14">
    <source>
        <dbReference type="PIRSR" id="PIRSR001558-2"/>
    </source>
</evidence>
<evidence type="ECO:0000256" key="9">
    <source>
        <dbReference type="ARBA" id="ARBA00022840"/>
    </source>
</evidence>
<feature type="binding site" evidence="13">
    <location>
        <position position="373"/>
    </location>
    <ligand>
        <name>ATP</name>
        <dbReference type="ChEBI" id="CHEBI:30616"/>
    </ligand>
</feature>
<evidence type="ECO:0000256" key="15">
    <source>
        <dbReference type="SAM" id="MobiDB-lite"/>
    </source>
</evidence>
<dbReference type="AlphaFoldDB" id="A0A914H6D0"/>
<dbReference type="SUPFAM" id="SSF52440">
    <property type="entry name" value="PreATP-grasp domain"/>
    <property type="match status" value="1"/>
</dbReference>
<dbReference type="SUPFAM" id="SSF56059">
    <property type="entry name" value="Glutathione synthetase ATP-binding domain-like"/>
    <property type="match status" value="1"/>
</dbReference>
<keyword evidence="9 12" id="KW-0067">ATP-binding</keyword>
<evidence type="ECO:0000256" key="13">
    <source>
        <dbReference type="PIRSR" id="PIRSR001558-1"/>
    </source>
</evidence>
<feature type="domain" description="Glutathione synthase substrate-binding" evidence="16">
    <location>
        <begin position="268"/>
        <end position="369"/>
    </location>
</feature>
<dbReference type="InterPro" id="IPR014049">
    <property type="entry name" value="Glutathione_synthase_N_euk"/>
</dbReference>
<dbReference type="InterPro" id="IPR014042">
    <property type="entry name" value="Glutathione_synthase_a-hlx"/>
</dbReference>
<evidence type="ECO:0000256" key="2">
    <source>
        <dbReference type="ARBA" id="ARBA00010385"/>
    </source>
</evidence>
<dbReference type="PANTHER" id="PTHR11130:SF0">
    <property type="entry name" value="GLUTATHIONE SYNTHETASE"/>
    <property type="match status" value="1"/>
</dbReference>
<evidence type="ECO:0000256" key="8">
    <source>
        <dbReference type="ARBA" id="ARBA00022741"/>
    </source>
</evidence>
<evidence type="ECO:0000313" key="18">
    <source>
        <dbReference type="WBParaSite" id="Gr19_v10_g14103.t1"/>
    </source>
</evidence>
<dbReference type="Proteomes" id="UP000887572">
    <property type="component" value="Unplaced"/>
</dbReference>
<dbReference type="EC" id="6.3.2.3" evidence="3 12"/>
<evidence type="ECO:0000256" key="6">
    <source>
        <dbReference type="ARBA" id="ARBA00022684"/>
    </source>
</evidence>
<feature type="region of interest" description="Disordered" evidence="15">
    <location>
        <begin position="1"/>
        <end position="24"/>
    </location>
</feature>
<dbReference type="GO" id="GO:0004363">
    <property type="term" value="F:glutathione synthase activity"/>
    <property type="evidence" value="ECO:0007669"/>
    <property type="project" value="UniProtKB-UniRule"/>
</dbReference>
<evidence type="ECO:0000256" key="4">
    <source>
        <dbReference type="ARBA" id="ARBA00020821"/>
    </source>
</evidence>